<comment type="caution">
    <text evidence="2">The sequence shown here is derived from an EMBL/GenBank/DDBJ whole genome shotgun (WGS) entry which is preliminary data.</text>
</comment>
<evidence type="ECO:0000313" key="2">
    <source>
        <dbReference type="EMBL" id="MCP2259083.1"/>
    </source>
</evidence>
<dbReference type="Proteomes" id="UP001205311">
    <property type="component" value="Unassembled WGS sequence"/>
</dbReference>
<evidence type="ECO:0008006" key="4">
    <source>
        <dbReference type="Google" id="ProtNLM"/>
    </source>
</evidence>
<gene>
    <name evidence="2" type="ORF">LX15_002784</name>
</gene>
<feature type="compositionally biased region" description="Polar residues" evidence="1">
    <location>
        <begin position="31"/>
        <end position="46"/>
    </location>
</feature>
<accession>A0ABT1HU80</accession>
<keyword evidence="3" id="KW-1185">Reference proteome</keyword>
<dbReference type="PROSITE" id="PS51257">
    <property type="entry name" value="PROKAR_LIPOPROTEIN"/>
    <property type="match status" value="1"/>
</dbReference>
<proteinExistence type="predicted"/>
<organism evidence="2 3">
    <name type="scientific">Streptoalloteichus tenebrarius (strain ATCC 17920 / DSM 40477 / JCM 4838 / CBS 697.72 / NBRC 16177 / NCIMB 11028 / NRRL B-12390 / A12253. 1 / ISP 5477)</name>
    <name type="common">Streptomyces tenebrarius</name>
    <dbReference type="NCBI Taxonomy" id="1933"/>
    <lineage>
        <taxon>Bacteria</taxon>
        <taxon>Bacillati</taxon>
        <taxon>Actinomycetota</taxon>
        <taxon>Actinomycetes</taxon>
        <taxon>Pseudonocardiales</taxon>
        <taxon>Pseudonocardiaceae</taxon>
        <taxon>Streptoalloteichus</taxon>
    </lineage>
</organism>
<dbReference type="Pfam" id="PF12079">
    <property type="entry name" value="DUF3558"/>
    <property type="match status" value="1"/>
</dbReference>
<evidence type="ECO:0000256" key="1">
    <source>
        <dbReference type="SAM" id="MobiDB-lite"/>
    </source>
</evidence>
<feature type="region of interest" description="Disordered" evidence="1">
    <location>
        <begin position="31"/>
        <end position="53"/>
    </location>
</feature>
<dbReference type="RefSeq" id="WP_253669993.1">
    <property type="nucleotide sequence ID" value="NZ_JAMTCP010000013.1"/>
</dbReference>
<sequence>MSDPRARAALAGLVGVTVLFLAACGGGSIPGQATTPEGSASASDTSPRGGIDKVDPCKLLSASQLSTFGLQTTGKPDKLVSEPYCEYDGDPFSIRVITSPNRNLEKFKSAGQTYDRFEPNQVNGRPGAKIIVAGDTGHGGCVQLMDAGQGSARIQVNYKFGKYEGKDPCADAMAIAKLVEPNLPK</sequence>
<evidence type="ECO:0000313" key="3">
    <source>
        <dbReference type="Proteomes" id="UP001205311"/>
    </source>
</evidence>
<dbReference type="EMBL" id="JAMTCP010000013">
    <property type="protein sequence ID" value="MCP2259083.1"/>
    <property type="molecule type" value="Genomic_DNA"/>
</dbReference>
<name>A0ABT1HU80_STRSD</name>
<dbReference type="InterPro" id="IPR024520">
    <property type="entry name" value="DUF3558"/>
</dbReference>
<reference evidence="2 3" key="1">
    <citation type="submission" date="2022-06" db="EMBL/GenBank/DDBJ databases">
        <title>Genomic Encyclopedia of Archaeal and Bacterial Type Strains, Phase II (KMG-II): from individual species to whole genera.</title>
        <authorList>
            <person name="Goeker M."/>
        </authorList>
    </citation>
    <scope>NUCLEOTIDE SEQUENCE [LARGE SCALE GENOMIC DNA]</scope>
    <source>
        <strain evidence="2 3">DSM 40477</strain>
    </source>
</reference>
<protein>
    <recommendedName>
        <fullName evidence="4">DUF3558 domain-containing protein</fullName>
    </recommendedName>
</protein>